<gene>
    <name evidence="2" type="ORF">BDK51DRAFT_47413</name>
</gene>
<accession>A0A4P9W0F0</accession>
<evidence type="ECO:0000256" key="1">
    <source>
        <dbReference type="SAM" id="MobiDB-lite"/>
    </source>
</evidence>
<dbReference type="EMBL" id="KZ999726">
    <property type="protein sequence ID" value="RKO84795.1"/>
    <property type="molecule type" value="Genomic_DNA"/>
</dbReference>
<evidence type="ECO:0000313" key="3">
    <source>
        <dbReference type="Proteomes" id="UP000269721"/>
    </source>
</evidence>
<dbReference type="AlphaFoldDB" id="A0A4P9W0F0"/>
<dbReference type="PROSITE" id="PS51318">
    <property type="entry name" value="TAT"/>
    <property type="match status" value="1"/>
</dbReference>
<feature type="region of interest" description="Disordered" evidence="1">
    <location>
        <begin position="77"/>
        <end position="98"/>
    </location>
</feature>
<organism evidence="2 3">
    <name type="scientific">Blyttiomyces helicus</name>
    <dbReference type="NCBI Taxonomy" id="388810"/>
    <lineage>
        <taxon>Eukaryota</taxon>
        <taxon>Fungi</taxon>
        <taxon>Fungi incertae sedis</taxon>
        <taxon>Chytridiomycota</taxon>
        <taxon>Chytridiomycota incertae sedis</taxon>
        <taxon>Chytridiomycetes</taxon>
        <taxon>Chytridiomycetes incertae sedis</taxon>
        <taxon>Blyttiomyces</taxon>
    </lineage>
</organism>
<evidence type="ECO:0000313" key="2">
    <source>
        <dbReference type="EMBL" id="RKO84795.1"/>
    </source>
</evidence>
<proteinExistence type="predicted"/>
<dbReference type="InterPro" id="IPR006311">
    <property type="entry name" value="TAT_signal"/>
</dbReference>
<keyword evidence="3" id="KW-1185">Reference proteome</keyword>
<feature type="region of interest" description="Disordered" evidence="1">
    <location>
        <begin position="1"/>
        <end position="54"/>
    </location>
</feature>
<feature type="compositionally biased region" description="Low complexity" evidence="1">
    <location>
        <begin position="20"/>
        <end position="45"/>
    </location>
</feature>
<sequence>MSKPTGPSPCASAVGGPAPATRRSAIAARGASATAACGPSMTRSTARARSRRAGGRSWRPCMISCANGASHDACSVRSVEEGEENPSTPPTAGKRRTGKCRSIEVFLPGRRNSALSHFRVGSAPAEVQVAEVPRGIPAAQRQALAQSCQALHFGFSLGAHAVPEVRSARGRERAEWTINDPRSILAARQIL</sequence>
<name>A0A4P9W0F0_9FUNG</name>
<dbReference type="OrthoDB" id="2129662at2759"/>
<protein>
    <submittedName>
        <fullName evidence="2">Uncharacterized protein</fullName>
    </submittedName>
</protein>
<reference evidence="3" key="1">
    <citation type="journal article" date="2018" name="Nat. Microbiol.">
        <title>Leveraging single-cell genomics to expand the fungal tree of life.</title>
        <authorList>
            <person name="Ahrendt S.R."/>
            <person name="Quandt C.A."/>
            <person name="Ciobanu D."/>
            <person name="Clum A."/>
            <person name="Salamov A."/>
            <person name="Andreopoulos B."/>
            <person name="Cheng J.F."/>
            <person name="Woyke T."/>
            <person name="Pelin A."/>
            <person name="Henrissat B."/>
            <person name="Reynolds N.K."/>
            <person name="Benny G.L."/>
            <person name="Smith M.E."/>
            <person name="James T.Y."/>
            <person name="Grigoriev I.V."/>
        </authorList>
    </citation>
    <scope>NUCLEOTIDE SEQUENCE [LARGE SCALE GENOMIC DNA]</scope>
</reference>
<dbReference type="Proteomes" id="UP000269721">
    <property type="component" value="Unassembled WGS sequence"/>
</dbReference>